<dbReference type="InterPro" id="IPR036388">
    <property type="entry name" value="WH-like_DNA-bd_sf"/>
</dbReference>
<proteinExistence type="inferred from homology"/>
<evidence type="ECO:0000256" key="4">
    <source>
        <dbReference type="ARBA" id="ARBA00023163"/>
    </source>
</evidence>
<dbReference type="RefSeq" id="WP_252766837.1">
    <property type="nucleotide sequence ID" value="NZ_CP097119.1"/>
</dbReference>
<organism evidence="6 7">
    <name type="scientific">Fructilactobacillus cliffordii</name>
    <dbReference type="NCBI Taxonomy" id="2940299"/>
    <lineage>
        <taxon>Bacteria</taxon>
        <taxon>Bacillati</taxon>
        <taxon>Bacillota</taxon>
        <taxon>Bacilli</taxon>
        <taxon>Lactobacillales</taxon>
        <taxon>Lactobacillaceae</taxon>
        <taxon>Fructilactobacillus</taxon>
    </lineage>
</organism>
<sequence length="291" mass="32512">MNRFAVFQKIIETGSFTRAAHELGYTQSSVSQTVASLETEFNVRLLQRSRWGIKLTPAGQKLYPEFQQLLRQYETTHTIADQINGLETGTVRIGASNSTSRYWLPGLIKGFEAQHPHVHFTLYQGDYDEILADIKRGKVDLGFIKQTLTQGLFTTPLKRERLVAVMDPDHPLADQEVVSLADLKAHSNNIILIPEGSHSDVRAAFEKIGINPEIKDQIQDDYTVMAMVEAGLGVSLVSELMVGNSDFNIRTSHTEPEVAQDIEIAYQNPAGLSLASTHFLKYVISQREQLA</sequence>
<comment type="similarity">
    <text evidence="1">Belongs to the LysR transcriptional regulatory family.</text>
</comment>
<protein>
    <submittedName>
        <fullName evidence="6">LysR family transcriptional regulator</fullName>
    </submittedName>
</protein>
<dbReference type="InterPro" id="IPR000847">
    <property type="entry name" value="LysR_HTH_N"/>
</dbReference>
<evidence type="ECO:0000256" key="3">
    <source>
        <dbReference type="ARBA" id="ARBA00023125"/>
    </source>
</evidence>
<dbReference type="PANTHER" id="PTHR30419:SF28">
    <property type="entry name" value="HTH-TYPE TRANSCRIPTIONAL REGULATOR BSDA"/>
    <property type="match status" value="1"/>
</dbReference>
<dbReference type="PANTHER" id="PTHR30419">
    <property type="entry name" value="HTH-TYPE TRANSCRIPTIONAL REGULATOR YBHD"/>
    <property type="match status" value="1"/>
</dbReference>
<evidence type="ECO:0000313" key="7">
    <source>
        <dbReference type="Proteomes" id="UP001055911"/>
    </source>
</evidence>
<dbReference type="SUPFAM" id="SSF53850">
    <property type="entry name" value="Periplasmic binding protein-like II"/>
    <property type="match status" value="1"/>
</dbReference>
<dbReference type="GO" id="GO:0005829">
    <property type="term" value="C:cytosol"/>
    <property type="evidence" value="ECO:0007669"/>
    <property type="project" value="TreeGrafter"/>
</dbReference>
<evidence type="ECO:0000259" key="5">
    <source>
        <dbReference type="PROSITE" id="PS50931"/>
    </source>
</evidence>
<dbReference type="Pfam" id="PF00126">
    <property type="entry name" value="HTH_1"/>
    <property type="match status" value="1"/>
</dbReference>
<evidence type="ECO:0000256" key="2">
    <source>
        <dbReference type="ARBA" id="ARBA00023015"/>
    </source>
</evidence>
<evidence type="ECO:0000256" key="1">
    <source>
        <dbReference type="ARBA" id="ARBA00009437"/>
    </source>
</evidence>
<dbReference type="Gene3D" id="3.40.190.290">
    <property type="match status" value="1"/>
</dbReference>
<gene>
    <name evidence="6" type="ORF">M3M40_00330</name>
</gene>
<accession>A0A9Q8ZXF5</accession>
<reference evidence="6" key="1">
    <citation type="submission" date="2022-05" db="EMBL/GenBank/DDBJ databases">
        <authorList>
            <person name="Oliphant S.A."/>
            <person name="Watson-Haigh N.S."/>
            <person name="Sumby K.M."/>
            <person name="Gardner J.M."/>
            <person name="Jiranek V."/>
        </authorList>
    </citation>
    <scope>NUCLEOTIDE SEQUENCE</scope>
    <source>
        <strain evidence="6">KI4_B1</strain>
    </source>
</reference>
<dbReference type="InterPro" id="IPR036390">
    <property type="entry name" value="WH_DNA-bd_sf"/>
</dbReference>
<dbReference type="SUPFAM" id="SSF46785">
    <property type="entry name" value="Winged helix' DNA-binding domain"/>
    <property type="match status" value="1"/>
</dbReference>
<dbReference type="Pfam" id="PF03466">
    <property type="entry name" value="LysR_substrate"/>
    <property type="match status" value="1"/>
</dbReference>
<dbReference type="EMBL" id="CP097119">
    <property type="protein sequence ID" value="USS89296.1"/>
    <property type="molecule type" value="Genomic_DNA"/>
</dbReference>
<dbReference type="PRINTS" id="PR00039">
    <property type="entry name" value="HTHLYSR"/>
</dbReference>
<evidence type="ECO:0000313" key="6">
    <source>
        <dbReference type="EMBL" id="USS89296.1"/>
    </source>
</evidence>
<feature type="domain" description="HTH lysR-type" evidence="5">
    <location>
        <begin position="1"/>
        <end position="56"/>
    </location>
</feature>
<keyword evidence="4" id="KW-0804">Transcription</keyword>
<dbReference type="GO" id="GO:0003700">
    <property type="term" value="F:DNA-binding transcription factor activity"/>
    <property type="evidence" value="ECO:0007669"/>
    <property type="project" value="InterPro"/>
</dbReference>
<dbReference type="InterPro" id="IPR005119">
    <property type="entry name" value="LysR_subst-bd"/>
</dbReference>
<name>A0A9Q8ZXF5_9LACO</name>
<dbReference type="FunFam" id="1.10.10.10:FF:000001">
    <property type="entry name" value="LysR family transcriptional regulator"/>
    <property type="match status" value="1"/>
</dbReference>
<dbReference type="CDD" id="cd05466">
    <property type="entry name" value="PBP2_LTTR_substrate"/>
    <property type="match status" value="1"/>
</dbReference>
<dbReference type="PROSITE" id="PS50931">
    <property type="entry name" value="HTH_LYSR"/>
    <property type="match status" value="1"/>
</dbReference>
<keyword evidence="2" id="KW-0805">Transcription regulation</keyword>
<dbReference type="InterPro" id="IPR050950">
    <property type="entry name" value="HTH-type_LysR_regulators"/>
</dbReference>
<dbReference type="AlphaFoldDB" id="A0A9Q8ZXF5"/>
<dbReference type="Gene3D" id="1.10.10.10">
    <property type="entry name" value="Winged helix-like DNA-binding domain superfamily/Winged helix DNA-binding domain"/>
    <property type="match status" value="1"/>
</dbReference>
<keyword evidence="7" id="KW-1185">Reference proteome</keyword>
<dbReference type="GO" id="GO:0003677">
    <property type="term" value="F:DNA binding"/>
    <property type="evidence" value="ECO:0007669"/>
    <property type="project" value="UniProtKB-KW"/>
</dbReference>
<keyword evidence="3" id="KW-0238">DNA-binding</keyword>
<dbReference type="Proteomes" id="UP001055911">
    <property type="component" value="Chromosome"/>
</dbReference>